<dbReference type="PROSITE" id="PS50181">
    <property type="entry name" value="FBOX"/>
    <property type="match status" value="1"/>
</dbReference>
<dbReference type="AlphaFoldDB" id="A0A077B0V9"/>
<dbReference type="Proteomes" id="UP000028926">
    <property type="component" value="Chromosome"/>
</dbReference>
<dbReference type="InterPro" id="IPR036047">
    <property type="entry name" value="F-box-like_dom_sf"/>
</dbReference>
<sequence>MNVKLIFFISLFCSIVCSTQATEEHDKERAAPAINVLPDDIMADIFNHLPIKGRASASQVCRKWEEIIETSSSWNLVRRNIHGDYPKSEATKENTKFHIFRVHANTLSESNKTKYLVGKYNINKGHPFALYQTLVNKFLSTRANEAAREKQILDLTYATYSSEKGPRSIADLFLEQSNSTAIERKIERFLEDEYSYEKNS</sequence>
<feature type="domain" description="F-box" evidence="1">
    <location>
        <begin position="31"/>
        <end position="77"/>
    </location>
</feature>
<evidence type="ECO:0000313" key="2">
    <source>
        <dbReference type="EMBL" id="AIK96575.1"/>
    </source>
</evidence>
<accession>A0A077B0V9</accession>
<protein>
    <recommendedName>
        <fullName evidence="1">F-box domain-containing protein</fullName>
    </recommendedName>
</protein>
<organism evidence="2 3">
    <name type="scientific">Candidatus Odyssella acanthamoebae</name>
    <dbReference type="NCBI Taxonomy" id="91604"/>
    <lineage>
        <taxon>Bacteria</taxon>
        <taxon>Pseudomonadati</taxon>
        <taxon>Pseudomonadota</taxon>
        <taxon>Alphaproteobacteria</taxon>
        <taxon>Holosporales</taxon>
        <taxon>Candidatus Paracaedibacteraceae</taxon>
        <taxon>Candidatus Odyssella</taxon>
    </lineage>
</organism>
<dbReference type="Pfam" id="PF12937">
    <property type="entry name" value="F-box-like"/>
    <property type="match status" value="1"/>
</dbReference>
<dbReference type="SUPFAM" id="SSF81383">
    <property type="entry name" value="F-box domain"/>
    <property type="match status" value="1"/>
</dbReference>
<dbReference type="EMBL" id="CP008941">
    <property type="protein sequence ID" value="AIK96575.1"/>
    <property type="molecule type" value="Genomic_DNA"/>
</dbReference>
<dbReference type="SMART" id="SM00256">
    <property type="entry name" value="FBOX"/>
    <property type="match status" value="1"/>
</dbReference>
<dbReference type="Gene3D" id="1.20.1280.50">
    <property type="match status" value="1"/>
</dbReference>
<dbReference type="HOGENOM" id="CLU_1364114_0_0_5"/>
<dbReference type="eggNOG" id="COG0790">
    <property type="taxonomic scope" value="Bacteria"/>
</dbReference>
<evidence type="ECO:0000259" key="1">
    <source>
        <dbReference type="PROSITE" id="PS50181"/>
    </source>
</evidence>
<reference evidence="2 3" key="1">
    <citation type="submission" date="2014-07" db="EMBL/GenBank/DDBJ databases">
        <title>Comparative genomic insights into amoeba endosymbionts belonging to the families of Holosporaceae and Candidatus Midichloriaceae within Rickettsiales.</title>
        <authorList>
            <person name="Wang Z."/>
            <person name="Wu M."/>
        </authorList>
    </citation>
    <scope>NUCLEOTIDE SEQUENCE [LARGE SCALE GENOMIC DNA]</scope>
    <source>
        <strain evidence="2">PRA3</strain>
    </source>
</reference>
<dbReference type="RefSeq" id="WP_038465114.1">
    <property type="nucleotide sequence ID" value="NZ_CP008941.1"/>
</dbReference>
<dbReference type="KEGG" id="paca:ID47_07330"/>
<evidence type="ECO:0000313" key="3">
    <source>
        <dbReference type="Proteomes" id="UP000028926"/>
    </source>
</evidence>
<dbReference type="InterPro" id="IPR001810">
    <property type="entry name" value="F-box_dom"/>
</dbReference>
<keyword evidence="3" id="KW-1185">Reference proteome</keyword>
<proteinExistence type="predicted"/>
<gene>
    <name evidence="2" type="ORF">ID47_07330</name>
</gene>
<name>A0A077B0V9_9PROT</name>